<evidence type="ECO:0000313" key="7">
    <source>
        <dbReference type="EMBL" id="NYZ23316.1"/>
    </source>
</evidence>
<proteinExistence type="inferred from homology"/>
<feature type="domain" description="RNA polymerase sigma factor 70 region 4 type 2" evidence="6">
    <location>
        <begin position="113"/>
        <end position="163"/>
    </location>
</feature>
<dbReference type="Gene3D" id="1.10.10.10">
    <property type="entry name" value="Winged helix-like DNA-binding domain superfamily/Winged helix DNA-binding domain"/>
    <property type="match status" value="1"/>
</dbReference>
<keyword evidence="2" id="KW-0805">Transcription regulation</keyword>
<feature type="domain" description="RNA polymerase sigma-70 region 2" evidence="5">
    <location>
        <begin position="13"/>
        <end position="78"/>
    </location>
</feature>
<sequence length="172" mass="19162">MAFSADEPTIEALYLRHHDALRRFLTRMLRSEDAAAEVAQDAYLRLVRFAPRRAVDDPKAYLFQVAANAARDRIARDRLAGSVLGDGALADTIPCPRPDAEAVALGRERVCILIEAVNELPPRCREVFLLSRFDGLSNGQIADRLGISRNMVEKHIIKAMVHCRRRLDAAGT</sequence>
<evidence type="ECO:0000259" key="6">
    <source>
        <dbReference type="Pfam" id="PF08281"/>
    </source>
</evidence>
<accession>A0ABX2TJ06</accession>
<dbReference type="Pfam" id="PF08281">
    <property type="entry name" value="Sigma70_r4_2"/>
    <property type="match status" value="1"/>
</dbReference>
<protein>
    <submittedName>
        <fullName evidence="7">RNA polymerase sigma factor</fullName>
    </submittedName>
</protein>
<evidence type="ECO:0000256" key="2">
    <source>
        <dbReference type="ARBA" id="ARBA00023015"/>
    </source>
</evidence>
<dbReference type="InterPro" id="IPR039425">
    <property type="entry name" value="RNA_pol_sigma-70-like"/>
</dbReference>
<evidence type="ECO:0000256" key="1">
    <source>
        <dbReference type="ARBA" id="ARBA00010641"/>
    </source>
</evidence>
<gene>
    <name evidence="7" type="ORF">HND93_26750</name>
</gene>
<reference evidence="7 8" key="1">
    <citation type="submission" date="2020-05" db="EMBL/GenBank/DDBJ databases">
        <title>Azospirillum oleiclasticum sp. nov, a nitrogen-fixing and heavy crude oil-emulsifying bacterium isolated from the crude oil of Yumen Oilfield.</title>
        <authorList>
            <person name="Wu D."/>
            <person name="Cai M."/>
            <person name="Zhang X."/>
        </authorList>
    </citation>
    <scope>NUCLEOTIDE SEQUENCE [LARGE SCALE GENOMIC DNA]</scope>
    <source>
        <strain evidence="7 8">ROY-1-1-2</strain>
    </source>
</reference>
<dbReference type="InterPro" id="IPR014284">
    <property type="entry name" value="RNA_pol_sigma-70_dom"/>
</dbReference>
<dbReference type="SUPFAM" id="SSF88946">
    <property type="entry name" value="Sigma2 domain of RNA polymerase sigma factors"/>
    <property type="match status" value="1"/>
</dbReference>
<keyword evidence="4" id="KW-0804">Transcription</keyword>
<keyword evidence="8" id="KW-1185">Reference proteome</keyword>
<dbReference type="Proteomes" id="UP000584642">
    <property type="component" value="Unassembled WGS sequence"/>
</dbReference>
<dbReference type="Gene3D" id="1.10.1740.10">
    <property type="match status" value="1"/>
</dbReference>
<organism evidence="7 8">
    <name type="scientific">Azospirillum oleiclasticum</name>
    <dbReference type="NCBI Taxonomy" id="2735135"/>
    <lineage>
        <taxon>Bacteria</taxon>
        <taxon>Pseudomonadati</taxon>
        <taxon>Pseudomonadota</taxon>
        <taxon>Alphaproteobacteria</taxon>
        <taxon>Rhodospirillales</taxon>
        <taxon>Azospirillaceae</taxon>
        <taxon>Azospirillum</taxon>
    </lineage>
</organism>
<name>A0ABX2TJ06_9PROT</name>
<evidence type="ECO:0000259" key="5">
    <source>
        <dbReference type="Pfam" id="PF04542"/>
    </source>
</evidence>
<dbReference type="InterPro" id="IPR013249">
    <property type="entry name" value="RNA_pol_sigma70_r4_t2"/>
</dbReference>
<evidence type="ECO:0000313" key="8">
    <source>
        <dbReference type="Proteomes" id="UP000584642"/>
    </source>
</evidence>
<dbReference type="PANTHER" id="PTHR43133:SF63">
    <property type="entry name" value="RNA POLYMERASE SIGMA FACTOR FECI-RELATED"/>
    <property type="match status" value="1"/>
</dbReference>
<dbReference type="InterPro" id="IPR007627">
    <property type="entry name" value="RNA_pol_sigma70_r2"/>
</dbReference>
<evidence type="ECO:0000256" key="4">
    <source>
        <dbReference type="ARBA" id="ARBA00023163"/>
    </source>
</evidence>
<dbReference type="RefSeq" id="WP_180285079.1">
    <property type="nucleotide sequence ID" value="NZ_JABFDB010000025.1"/>
</dbReference>
<dbReference type="Pfam" id="PF04542">
    <property type="entry name" value="Sigma70_r2"/>
    <property type="match status" value="1"/>
</dbReference>
<evidence type="ECO:0000256" key="3">
    <source>
        <dbReference type="ARBA" id="ARBA00023082"/>
    </source>
</evidence>
<keyword evidence="3" id="KW-0731">Sigma factor</keyword>
<dbReference type="InterPro" id="IPR013324">
    <property type="entry name" value="RNA_pol_sigma_r3/r4-like"/>
</dbReference>
<comment type="similarity">
    <text evidence="1">Belongs to the sigma-70 factor family. ECF subfamily.</text>
</comment>
<dbReference type="CDD" id="cd06171">
    <property type="entry name" value="Sigma70_r4"/>
    <property type="match status" value="1"/>
</dbReference>
<dbReference type="InterPro" id="IPR013325">
    <property type="entry name" value="RNA_pol_sigma_r2"/>
</dbReference>
<dbReference type="EMBL" id="JABFDB010000025">
    <property type="protein sequence ID" value="NYZ23316.1"/>
    <property type="molecule type" value="Genomic_DNA"/>
</dbReference>
<comment type="caution">
    <text evidence="7">The sequence shown here is derived from an EMBL/GenBank/DDBJ whole genome shotgun (WGS) entry which is preliminary data.</text>
</comment>
<dbReference type="PANTHER" id="PTHR43133">
    <property type="entry name" value="RNA POLYMERASE ECF-TYPE SIGMA FACTO"/>
    <property type="match status" value="1"/>
</dbReference>
<dbReference type="NCBIfam" id="TIGR02937">
    <property type="entry name" value="sigma70-ECF"/>
    <property type="match status" value="1"/>
</dbReference>
<dbReference type="InterPro" id="IPR036388">
    <property type="entry name" value="WH-like_DNA-bd_sf"/>
</dbReference>
<dbReference type="SUPFAM" id="SSF88659">
    <property type="entry name" value="Sigma3 and sigma4 domains of RNA polymerase sigma factors"/>
    <property type="match status" value="1"/>
</dbReference>